<dbReference type="Gene3D" id="3.40.50.150">
    <property type="entry name" value="Vaccinia Virus protein VP39"/>
    <property type="match status" value="1"/>
</dbReference>
<dbReference type="EMBL" id="NKXO01000018">
    <property type="protein sequence ID" value="PKQ69633.1"/>
    <property type="molecule type" value="Genomic_DNA"/>
</dbReference>
<dbReference type="SUPFAM" id="SSF53335">
    <property type="entry name" value="S-adenosyl-L-methionine-dependent methyltransferases"/>
    <property type="match status" value="1"/>
</dbReference>
<keyword evidence="2" id="KW-0808">Transferase</keyword>
<dbReference type="NCBIfam" id="NF033855">
    <property type="entry name" value="tRNA_MNMC2"/>
    <property type="match status" value="1"/>
</dbReference>
<dbReference type="AlphaFoldDB" id="A0A2N3IHD5"/>
<dbReference type="PANTHER" id="PTHR39963:SF1">
    <property type="entry name" value="MNMC-LIKE METHYLTRANSFERASE DOMAIN-CONTAINING PROTEIN"/>
    <property type="match status" value="1"/>
</dbReference>
<dbReference type="InterPro" id="IPR008471">
    <property type="entry name" value="MnmC-like_methylTransf"/>
</dbReference>
<evidence type="ECO:0000313" key="3">
    <source>
        <dbReference type="Proteomes" id="UP000233387"/>
    </source>
</evidence>
<dbReference type="InterPro" id="IPR029063">
    <property type="entry name" value="SAM-dependent_MTases_sf"/>
</dbReference>
<dbReference type="PANTHER" id="PTHR39963">
    <property type="entry name" value="SLL0983 PROTEIN"/>
    <property type="match status" value="1"/>
</dbReference>
<evidence type="ECO:0000313" key="2">
    <source>
        <dbReference type="EMBL" id="PKQ69633.1"/>
    </source>
</evidence>
<evidence type="ECO:0000259" key="1">
    <source>
        <dbReference type="Pfam" id="PF05430"/>
    </source>
</evidence>
<dbReference type="RefSeq" id="WP_101358573.1">
    <property type="nucleotide sequence ID" value="NZ_NKXO01000018.1"/>
</dbReference>
<dbReference type="GO" id="GO:0032259">
    <property type="term" value="P:methylation"/>
    <property type="evidence" value="ECO:0007669"/>
    <property type="project" value="UniProtKB-KW"/>
</dbReference>
<reference evidence="2 3" key="1">
    <citation type="submission" date="2017-06" db="EMBL/GenBank/DDBJ databases">
        <title>Raineya orbicola gen. nov., sp. nov. a slightly thermophilic bacterium of the phylum Bacteroidetes and the description of Raineyaceae fam. nov.</title>
        <authorList>
            <person name="Albuquerque L."/>
            <person name="Polonia A.R.M."/>
            <person name="Barroso C."/>
            <person name="Froufe H.J.C."/>
            <person name="Lage O."/>
            <person name="Lobo-Da-Cunha A."/>
            <person name="Egas C."/>
            <person name="Da Costa M.S."/>
        </authorList>
    </citation>
    <scope>NUCLEOTIDE SEQUENCE [LARGE SCALE GENOMIC DNA]</scope>
    <source>
        <strain evidence="2 3">SPSPC-11</strain>
    </source>
</reference>
<keyword evidence="2" id="KW-0489">Methyltransferase</keyword>
<dbReference type="Proteomes" id="UP000233387">
    <property type="component" value="Unassembled WGS sequence"/>
</dbReference>
<name>A0A2N3IHD5_9BACT</name>
<proteinExistence type="predicted"/>
<dbReference type="GO" id="GO:0016645">
    <property type="term" value="F:oxidoreductase activity, acting on the CH-NH group of donors"/>
    <property type="evidence" value="ECO:0007669"/>
    <property type="project" value="InterPro"/>
</dbReference>
<keyword evidence="3" id="KW-1185">Reference proteome</keyword>
<accession>A0A2N3IHD5</accession>
<gene>
    <name evidence="2" type="ORF">Rain11_1305</name>
</gene>
<sequence length="224" mass="25734">MLTLYTTTDGSKTLLNTALNETYHSRNGSIAESLYVFLQAGLHDWLSENPNFQDTIRILEIGFGTGLNALLTLQSALQKNLSIYYQTLEIYPLTYEQIKPLGYVEQVDSHLETYFEAMHQAEWDKPVPIADNFVLEKRKIALQAYQSDAIFDIVYFDAFAPNVQPELWEIEQIRRTTNAMRKGAFWVTYSAKGQLRRDLKTLGLQVEKLPGALGKREMTRARKM</sequence>
<feature type="domain" description="MnmC-like methyltransferase" evidence="1">
    <location>
        <begin position="145"/>
        <end position="223"/>
    </location>
</feature>
<dbReference type="InterPro" id="IPR047785">
    <property type="entry name" value="tRNA_MNMC2"/>
</dbReference>
<comment type="caution">
    <text evidence="2">The sequence shown here is derived from an EMBL/GenBank/DDBJ whole genome shotgun (WGS) entry which is preliminary data.</text>
</comment>
<dbReference type="OrthoDB" id="9786494at2"/>
<dbReference type="GO" id="GO:0004808">
    <property type="term" value="F:tRNA (5-methylaminomethyl-2-thiouridylate)(34)-methyltransferase activity"/>
    <property type="evidence" value="ECO:0007669"/>
    <property type="project" value="InterPro"/>
</dbReference>
<dbReference type="Pfam" id="PF05430">
    <property type="entry name" value="Methyltransf_30"/>
    <property type="match status" value="1"/>
</dbReference>
<protein>
    <submittedName>
        <fullName evidence="2">S-adenosyl-L-methionine-dependent methyltransferase</fullName>
    </submittedName>
</protein>
<organism evidence="2 3">
    <name type="scientific">Raineya orbicola</name>
    <dbReference type="NCBI Taxonomy" id="2016530"/>
    <lineage>
        <taxon>Bacteria</taxon>
        <taxon>Pseudomonadati</taxon>
        <taxon>Bacteroidota</taxon>
        <taxon>Cytophagia</taxon>
        <taxon>Cytophagales</taxon>
        <taxon>Raineyaceae</taxon>
        <taxon>Raineya</taxon>
    </lineage>
</organism>